<evidence type="ECO:0000256" key="1">
    <source>
        <dbReference type="SAM" id="MobiDB-lite"/>
    </source>
</evidence>
<keyword evidence="5" id="KW-1185">Reference proteome</keyword>
<dbReference type="STRING" id="479432.Sros_5253"/>
<dbReference type="PANTHER" id="PTHR23028">
    <property type="entry name" value="ACETYLTRANSFERASE"/>
    <property type="match status" value="1"/>
</dbReference>
<feature type="region of interest" description="Disordered" evidence="1">
    <location>
        <begin position="376"/>
        <end position="414"/>
    </location>
</feature>
<feature type="transmembrane region" description="Helical" evidence="2">
    <location>
        <begin position="299"/>
        <end position="321"/>
    </location>
</feature>
<dbReference type="InterPro" id="IPR050879">
    <property type="entry name" value="Acyltransferase_3"/>
</dbReference>
<name>D2BBZ9_STRRD</name>
<accession>D2BBZ9</accession>
<reference evidence="4 5" key="1">
    <citation type="journal article" date="2010" name="Stand. Genomic Sci.">
        <title>Complete genome sequence of Streptosporangium roseum type strain (NI 9100).</title>
        <authorList>
            <person name="Nolan M."/>
            <person name="Sikorski J."/>
            <person name="Jando M."/>
            <person name="Lucas S."/>
            <person name="Lapidus A."/>
            <person name="Glavina Del Rio T."/>
            <person name="Chen F."/>
            <person name="Tice H."/>
            <person name="Pitluck S."/>
            <person name="Cheng J.F."/>
            <person name="Chertkov O."/>
            <person name="Sims D."/>
            <person name="Meincke L."/>
            <person name="Brettin T."/>
            <person name="Han C."/>
            <person name="Detter J.C."/>
            <person name="Bruce D."/>
            <person name="Goodwin L."/>
            <person name="Land M."/>
            <person name="Hauser L."/>
            <person name="Chang Y.J."/>
            <person name="Jeffries C.D."/>
            <person name="Ivanova N."/>
            <person name="Mavromatis K."/>
            <person name="Mikhailova N."/>
            <person name="Chen A."/>
            <person name="Palaniappan K."/>
            <person name="Chain P."/>
            <person name="Rohde M."/>
            <person name="Goker M."/>
            <person name="Bristow J."/>
            <person name="Eisen J.A."/>
            <person name="Markowitz V."/>
            <person name="Hugenholtz P."/>
            <person name="Kyrpides N.C."/>
            <person name="Klenk H.P."/>
        </authorList>
    </citation>
    <scope>NUCLEOTIDE SEQUENCE [LARGE SCALE GENOMIC DNA]</scope>
    <source>
        <strain evidence="5">ATCC 12428 / DSM 43021 / JCM 3005 / NI 9100</strain>
    </source>
</reference>
<keyword evidence="2" id="KW-1133">Transmembrane helix</keyword>
<dbReference type="InterPro" id="IPR002656">
    <property type="entry name" value="Acyl_transf_3_dom"/>
</dbReference>
<dbReference type="KEGG" id="sro:Sros_5253"/>
<dbReference type="Pfam" id="PF01757">
    <property type="entry name" value="Acyl_transf_3"/>
    <property type="match status" value="1"/>
</dbReference>
<feature type="transmembrane region" description="Helical" evidence="2">
    <location>
        <begin position="47"/>
        <end position="72"/>
    </location>
</feature>
<dbReference type="eggNOG" id="COG1835">
    <property type="taxonomic scope" value="Bacteria"/>
</dbReference>
<protein>
    <recommendedName>
        <fullName evidence="3">Acyltransferase 3 domain-containing protein</fullName>
    </recommendedName>
</protein>
<gene>
    <name evidence="4" type="ordered locus">Sros_5253</name>
</gene>
<dbReference type="GO" id="GO:0016020">
    <property type="term" value="C:membrane"/>
    <property type="evidence" value="ECO:0007669"/>
    <property type="project" value="TreeGrafter"/>
</dbReference>
<dbReference type="RefSeq" id="WP_012891759.1">
    <property type="nucleotide sequence ID" value="NC_013595.1"/>
</dbReference>
<feature type="transmembrane region" description="Helical" evidence="2">
    <location>
        <begin position="242"/>
        <end position="260"/>
    </location>
</feature>
<feature type="transmembrane region" description="Helical" evidence="2">
    <location>
        <begin position="93"/>
        <end position="112"/>
    </location>
</feature>
<feature type="domain" description="Acyltransferase 3" evidence="3">
    <location>
        <begin position="17"/>
        <end position="358"/>
    </location>
</feature>
<feature type="transmembrane region" description="Helical" evidence="2">
    <location>
        <begin position="134"/>
        <end position="160"/>
    </location>
</feature>
<feature type="transmembrane region" description="Helical" evidence="2">
    <location>
        <begin position="341"/>
        <end position="364"/>
    </location>
</feature>
<evidence type="ECO:0000259" key="3">
    <source>
        <dbReference type="Pfam" id="PF01757"/>
    </source>
</evidence>
<sequence length="414" mass="44636">MSTQEASPLPHPARLPSLTGLRFLAAALVFLFHSSIAQVFSAPPLRYGFLFVAGGGGFVGVSFFFVLSGYVLTWSSRPGSRPAGFWRRRFVKIFPNHVVTFVIALVLISWAGESSGLWQSVTNLLLLHAWIPEYSYMVSVNAVSWSLSAEALFYLAFPLLSTVVGRIRPGRLWWWAGAAIVGVVLAPPAVQALLPDQPQWSWGPASFTQIWSVYAFPPVRLLEFALGMLLARIVLTGRWIRLPLPAAFLLVLAGYGASLFAPFLYRFAACTVIPLALLIPAAAAADVQGRRTVLNTRVMVWLGEISFAFYLVHGLVLAYGHRAFGPPTNAFSSGPAWSTPVGLGFLLACFTVAVLLSWALHVLVERPAMRRWASRSAAPAPAPAPDDGSQVLPEGVIGPRAGSRPEGDGSAADA</sequence>
<evidence type="ECO:0000313" key="5">
    <source>
        <dbReference type="Proteomes" id="UP000002029"/>
    </source>
</evidence>
<dbReference type="Proteomes" id="UP000002029">
    <property type="component" value="Chromosome"/>
</dbReference>
<keyword evidence="2" id="KW-0812">Transmembrane</keyword>
<feature type="transmembrane region" description="Helical" evidence="2">
    <location>
        <begin position="214"/>
        <end position="235"/>
    </location>
</feature>
<evidence type="ECO:0000256" key="2">
    <source>
        <dbReference type="SAM" id="Phobius"/>
    </source>
</evidence>
<feature type="transmembrane region" description="Helical" evidence="2">
    <location>
        <begin position="172"/>
        <end position="194"/>
    </location>
</feature>
<keyword evidence="2" id="KW-0472">Membrane</keyword>
<feature type="transmembrane region" description="Helical" evidence="2">
    <location>
        <begin position="21"/>
        <end position="41"/>
    </location>
</feature>
<organism evidence="4 5">
    <name type="scientific">Streptosporangium roseum (strain ATCC 12428 / DSM 43021 / JCM 3005 / KCTC 9067 / NCIMB 10171 / NRRL 2505 / NI 9100)</name>
    <dbReference type="NCBI Taxonomy" id="479432"/>
    <lineage>
        <taxon>Bacteria</taxon>
        <taxon>Bacillati</taxon>
        <taxon>Actinomycetota</taxon>
        <taxon>Actinomycetes</taxon>
        <taxon>Streptosporangiales</taxon>
        <taxon>Streptosporangiaceae</taxon>
        <taxon>Streptosporangium</taxon>
    </lineage>
</organism>
<dbReference type="GO" id="GO:0016747">
    <property type="term" value="F:acyltransferase activity, transferring groups other than amino-acyl groups"/>
    <property type="evidence" value="ECO:0007669"/>
    <property type="project" value="InterPro"/>
</dbReference>
<dbReference type="EMBL" id="CP001814">
    <property type="protein sequence ID" value="ACZ88022.1"/>
    <property type="molecule type" value="Genomic_DNA"/>
</dbReference>
<evidence type="ECO:0000313" key="4">
    <source>
        <dbReference type="EMBL" id="ACZ88022.1"/>
    </source>
</evidence>
<proteinExistence type="predicted"/>
<dbReference type="PANTHER" id="PTHR23028:SF131">
    <property type="entry name" value="BLR2367 PROTEIN"/>
    <property type="match status" value="1"/>
</dbReference>
<dbReference type="GO" id="GO:0000271">
    <property type="term" value="P:polysaccharide biosynthetic process"/>
    <property type="evidence" value="ECO:0007669"/>
    <property type="project" value="TreeGrafter"/>
</dbReference>
<dbReference type="HOGENOM" id="CLU_005679_2_5_11"/>
<feature type="transmembrane region" description="Helical" evidence="2">
    <location>
        <begin position="266"/>
        <end position="287"/>
    </location>
</feature>
<dbReference type="AlphaFoldDB" id="D2BBZ9"/>